<keyword evidence="7" id="KW-1185">Reference proteome</keyword>
<evidence type="ECO:0000313" key="7">
    <source>
        <dbReference type="Proteomes" id="UP000502608"/>
    </source>
</evidence>
<dbReference type="SUPFAM" id="SSF57716">
    <property type="entry name" value="Glucocorticoid receptor-like (DNA-binding domain)"/>
    <property type="match status" value="1"/>
</dbReference>
<dbReference type="RefSeq" id="WP_167678044.1">
    <property type="nucleotide sequence ID" value="NZ_CP050313.1"/>
</dbReference>
<feature type="domain" description="Zinc finger DksA/TraR C4-type" evidence="5">
    <location>
        <begin position="77"/>
        <end position="110"/>
    </location>
</feature>
<keyword evidence="2" id="KW-0863">Zinc-finger</keyword>
<evidence type="ECO:0000256" key="3">
    <source>
        <dbReference type="ARBA" id="ARBA00022833"/>
    </source>
</evidence>
<evidence type="ECO:0000259" key="5">
    <source>
        <dbReference type="Pfam" id="PF01258"/>
    </source>
</evidence>
<dbReference type="GO" id="GO:0008270">
    <property type="term" value="F:zinc ion binding"/>
    <property type="evidence" value="ECO:0007669"/>
    <property type="project" value="UniProtKB-KW"/>
</dbReference>
<reference evidence="6 7" key="1">
    <citation type="submission" date="2020-03" db="EMBL/GenBank/DDBJ databases">
        <title>Complete genome sequence of Shewanella sp.</title>
        <authorList>
            <person name="Kim Y.-S."/>
            <person name="Kim S.-J."/>
            <person name="Jung H.-K."/>
            <person name="Kim K.-H."/>
        </authorList>
    </citation>
    <scope>NUCLEOTIDE SEQUENCE [LARGE SCALE GENOMIC DNA]</scope>
    <source>
        <strain evidence="6 7">PN3F2</strain>
    </source>
</reference>
<dbReference type="InterPro" id="IPR000962">
    <property type="entry name" value="Znf_DskA_TraR"/>
</dbReference>
<evidence type="ECO:0000313" key="6">
    <source>
        <dbReference type="EMBL" id="QIR14860.1"/>
    </source>
</evidence>
<dbReference type="PROSITE" id="PS01102">
    <property type="entry name" value="ZF_DKSA_1"/>
    <property type="match status" value="1"/>
</dbReference>
<evidence type="ECO:0000256" key="4">
    <source>
        <dbReference type="PROSITE-ProRule" id="PRU00510"/>
    </source>
</evidence>
<dbReference type="Proteomes" id="UP000502608">
    <property type="component" value="Chromosome"/>
</dbReference>
<organism evidence="6 7">
    <name type="scientific">Shewanella aestuarii</name>
    <dbReference type="NCBI Taxonomy" id="1028752"/>
    <lineage>
        <taxon>Bacteria</taxon>
        <taxon>Pseudomonadati</taxon>
        <taxon>Pseudomonadota</taxon>
        <taxon>Gammaproteobacteria</taxon>
        <taxon>Alteromonadales</taxon>
        <taxon>Shewanellaceae</taxon>
        <taxon>Shewanella</taxon>
    </lineage>
</organism>
<evidence type="ECO:0000256" key="2">
    <source>
        <dbReference type="ARBA" id="ARBA00022771"/>
    </source>
</evidence>
<accession>A0A6G9QJX7</accession>
<sequence length="122" mass="14337">MNQQDTRARLSQIEQQLREDLAVELLEHQFNDEQLSCIQKMDLSNLIDYMSEIKHAGSCLFEKLMRLDAAYCQLELGLYGLCSDCESDIEPQRLSADPTEQRCHICAIRYKNEHRHELRLNH</sequence>
<dbReference type="KEGG" id="saes:HBH39_10490"/>
<evidence type="ECO:0000256" key="1">
    <source>
        <dbReference type="ARBA" id="ARBA00022723"/>
    </source>
</evidence>
<gene>
    <name evidence="6" type="ORF">HBH39_10490</name>
</gene>
<dbReference type="Gene3D" id="1.20.120.910">
    <property type="entry name" value="DksA, coiled-coil domain"/>
    <property type="match status" value="1"/>
</dbReference>
<keyword evidence="1" id="KW-0479">Metal-binding</keyword>
<feature type="zinc finger region" description="dksA C4-type" evidence="4">
    <location>
        <begin position="82"/>
        <end position="106"/>
    </location>
</feature>
<dbReference type="PROSITE" id="PS51128">
    <property type="entry name" value="ZF_DKSA_2"/>
    <property type="match status" value="1"/>
</dbReference>
<name>A0A6G9QJX7_9GAMM</name>
<keyword evidence="3" id="KW-0862">Zinc</keyword>
<protein>
    <submittedName>
        <fullName evidence="6">TraR/DksA family transcriptional regulator</fullName>
    </submittedName>
</protein>
<dbReference type="AlphaFoldDB" id="A0A6G9QJX7"/>
<dbReference type="Pfam" id="PF01258">
    <property type="entry name" value="zf-dskA_traR"/>
    <property type="match status" value="1"/>
</dbReference>
<dbReference type="EMBL" id="CP050313">
    <property type="protein sequence ID" value="QIR14860.1"/>
    <property type="molecule type" value="Genomic_DNA"/>
</dbReference>
<dbReference type="InterPro" id="IPR020458">
    <property type="entry name" value="Znf_DskA_TraR_CS"/>
</dbReference>
<proteinExistence type="predicted"/>